<keyword evidence="3" id="KW-1185">Reference proteome</keyword>
<dbReference type="CDD" id="cd04301">
    <property type="entry name" value="NAT_SF"/>
    <property type="match status" value="1"/>
</dbReference>
<reference evidence="2 3" key="1">
    <citation type="journal article" date="2023" name="Nat. Commun.">
        <title>Origin of minicircular mitochondrial genomes in red algae.</title>
        <authorList>
            <person name="Lee Y."/>
            <person name="Cho C.H."/>
            <person name="Lee Y.M."/>
            <person name="Park S.I."/>
            <person name="Yang J.H."/>
            <person name="West J.A."/>
            <person name="Bhattacharya D."/>
            <person name="Yoon H.S."/>
        </authorList>
    </citation>
    <scope>NUCLEOTIDE SEQUENCE [LARGE SCALE GENOMIC DNA]</scope>
    <source>
        <strain evidence="2 3">CCMP1338</strain>
        <tissue evidence="2">Whole cell</tissue>
    </source>
</reference>
<dbReference type="GO" id="GO:0007064">
    <property type="term" value="P:mitotic sister chromatid cohesion"/>
    <property type="evidence" value="ECO:0007669"/>
    <property type="project" value="TreeGrafter"/>
</dbReference>
<feature type="domain" description="N-acetyltransferase" evidence="1">
    <location>
        <begin position="37"/>
        <end position="200"/>
    </location>
</feature>
<evidence type="ECO:0000313" key="2">
    <source>
        <dbReference type="EMBL" id="KAJ8902591.1"/>
    </source>
</evidence>
<dbReference type="AlphaFoldDB" id="A0AAV8UPS5"/>
<dbReference type="PROSITE" id="PS51186">
    <property type="entry name" value="GNAT"/>
    <property type="match status" value="1"/>
</dbReference>
<dbReference type="Gene3D" id="3.40.630.30">
    <property type="match status" value="1"/>
</dbReference>
<sequence length="212" mass="23566">MCSMGFQHFLLPSKLVGRDRTAVCRAVFDPAKPKGEVLLRRVVPQEVMEVADLRSRVFGGPDSEINRRRNIYNAITNRIATGSVACFVAVSRPSNVIVGSVDATLYNDKGNLVKYSNAFISKERKVIYISSMAVDLSHRKQGVGQSLLRTVVNLATEVVAEEILLHVERDNVAAQSLYTSAGFENLIITPSMEWLNFGIPEHEEPRRLHLNG</sequence>
<dbReference type="SUPFAM" id="SSF55729">
    <property type="entry name" value="Acyl-CoA N-acyltransferases (Nat)"/>
    <property type="match status" value="1"/>
</dbReference>
<protein>
    <recommendedName>
        <fullName evidence="1">N-acetyltransferase domain-containing protein</fullName>
    </recommendedName>
</protein>
<dbReference type="InterPro" id="IPR051556">
    <property type="entry name" value="N-term/lysine_N-AcTrnsfr"/>
</dbReference>
<name>A0AAV8UPS5_9RHOD</name>
<dbReference type="GO" id="GO:0008080">
    <property type="term" value="F:N-acetyltransferase activity"/>
    <property type="evidence" value="ECO:0007669"/>
    <property type="project" value="TreeGrafter"/>
</dbReference>
<accession>A0AAV8UPS5</accession>
<dbReference type="Pfam" id="PF00583">
    <property type="entry name" value="Acetyltransf_1"/>
    <property type="match status" value="1"/>
</dbReference>
<dbReference type="InterPro" id="IPR000182">
    <property type="entry name" value="GNAT_dom"/>
</dbReference>
<dbReference type="InterPro" id="IPR016181">
    <property type="entry name" value="Acyl_CoA_acyltransferase"/>
</dbReference>
<gene>
    <name evidence="2" type="ORF">NDN08_006992</name>
</gene>
<dbReference type="Proteomes" id="UP001157974">
    <property type="component" value="Unassembled WGS sequence"/>
</dbReference>
<dbReference type="EMBL" id="JAMWBK010000009">
    <property type="protein sequence ID" value="KAJ8902591.1"/>
    <property type="molecule type" value="Genomic_DNA"/>
</dbReference>
<organism evidence="2 3">
    <name type="scientific">Rhodosorus marinus</name>
    <dbReference type="NCBI Taxonomy" id="101924"/>
    <lineage>
        <taxon>Eukaryota</taxon>
        <taxon>Rhodophyta</taxon>
        <taxon>Stylonematophyceae</taxon>
        <taxon>Stylonematales</taxon>
        <taxon>Stylonemataceae</taxon>
        <taxon>Rhodosorus</taxon>
    </lineage>
</organism>
<dbReference type="PANTHER" id="PTHR42919">
    <property type="entry name" value="N-ALPHA-ACETYLTRANSFERASE"/>
    <property type="match status" value="1"/>
</dbReference>
<dbReference type="GO" id="GO:0031415">
    <property type="term" value="C:NatA complex"/>
    <property type="evidence" value="ECO:0007669"/>
    <property type="project" value="TreeGrafter"/>
</dbReference>
<evidence type="ECO:0000313" key="3">
    <source>
        <dbReference type="Proteomes" id="UP001157974"/>
    </source>
</evidence>
<evidence type="ECO:0000259" key="1">
    <source>
        <dbReference type="PROSITE" id="PS51186"/>
    </source>
</evidence>
<comment type="caution">
    <text evidence="2">The sequence shown here is derived from an EMBL/GenBank/DDBJ whole genome shotgun (WGS) entry which is preliminary data.</text>
</comment>
<proteinExistence type="predicted"/>
<dbReference type="PANTHER" id="PTHR42919:SF20">
    <property type="entry name" value="GCN5-RELATED N-ACETYLTRANSFERASE 10, CHLOROPLASTIC"/>
    <property type="match status" value="1"/>
</dbReference>